<dbReference type="RefSeq" id="XP_005826751.1">
    <property type="nucleotide sequence ID" value="XM_005826694.1"/>
</dbReference>
<sequence>MYLFLLLRMLHLSPLLLLLPLFLILFRQHHHHQLSLSSSSFLLPRSSDCMKDFMAFRNFFLSSITRYHKISFARLHPLEAAAEMCYARHHRLFMSRVEYQLETREVLRLNRRMRTVKTFLRIVKQNLRPPALIIIHRAPAIFSLPLAHHARHVEEEVKEALRGLRRSPQDVKIVQQANPPPSKKRI</sequence>
<dbReference type="PaxDb" id="55529-EKX39771"/>
<dbReference type="AlphaFoldDB" id="L1IU63"/>
<gene>
    <name evidence="1" type="ORF">GUITHDRAFT_143170</name>
</gene>
<keyword evidence="3" id="KW-1185">Reference proteome</keyword>
<dbReference type="EnsemblProtists" id="EKX39771">
    <property type="protein sequence ID" value="EKX39771"/>
    <property type="gene ID" value="GUITHDRAFT_143170"/>
</dbReference>
<evidence type="ECO:0000313" key="2">
    <source>
        <dbReference type="EnsemblProtists" id="EKX39771"/>
    </source>
</evidence>
<dbReference type="HOGENOM" id="CLU_1457123_0_0_1"/>
<reference evidence="3" key="2">
    <citation type="submission" date="2012-11" db="EMBL/GenBank/DDBJ databases">
        <authorList>
            <person name="Kuo A."/>
            <person name="Curtis B.A."/>
            <person name="Tanifuji G."/>
            <person name="Burki F."/>
            <person name="Gruber A."/>
            <person name="Irimia M."/>
            <person name="Maruyama S."/>
            <person name="Arias M.C."/>
            <person name="Ball S.G."/>
            <person name="Gile G.H."/>
            <person name="Hirakawa Y."/>
            <person name="Hopkins J.F."/>
            <person name="Rensing S.A."/>
            <person name="Schmutz J."/>
            <person name="Symeonidi A."/>
            <person name="Elias M."/>
            <person name="Eveleigh R.J."/>
            <person name="Herman E.K."/>
            <person name="Klute M.J."/>
            <person name="Nakayama T."/>
            <person name="Obornik M."/>
            <person name="Reyes-Prieto A."/>
            <person name="Armbrust E.V."/>
            <person name="Aves S.J."/>
            <person name="Beiko R.G."/>
            <person name="Coutinho P."/>
            <person name="Dacks J.B."/>
            <person name="Durnford D.G."/>
            <person name="Fast N.M."/>
            <person name="Green B.R."/>
            <person name="Grisdale C."/>
            <person name="Hempe F."/>
            <person name="Henrissat B."/>
            <person name="Hoppner M.P."/>
            <person name="Ishida K.-I."/>
            <person name="Kim E."/>
            <person name="Koreny L."/>
            <person name="Kroth P.G."/>
            <person name="Liu Y."/>
            <person name="Malik S.-B."/>
            <person name="Maier U.G."/>
            <person name="McRose D."/>
            <person name="Mock T."/>
            <person name="Neilson J.A."/>
            <person name="Onodera N.T."/>
            <person name="Poole A.M."/>
            <person name="Pritham E.J."/>
            <person name="Richards T.A."/>
            <person name="Rocap G."/>
            <person name="Roy S.W."/>
            <person name="Sarai C."/>
            <person name="Schaack S."/>
            <person name="Shirato S."/>
            <person name="Slamovits C.H."/>
            <person name="Spencer D.F."/>
            <person name="Suzuki S."/>
            <person name="Worden A.Z."/>
            <person name="Zauner S."/>
            <person name="Barry K."/>
            <person name="Bell C."/>
            <person name="Bharti A.K."/>
            <person name="Crow J.A."/>
            <person name="Grimwood J."/>
            <person name="Kramer R."/>
            <person name="Lindquist E."/>
            <person name="Lucas S."/>
            <person name="Salamov A."/>
            <person name="McFadden G.I."/>
            <person name="Lane C.E."/>
            <person name="Keeling P.J."/>
            <person name="Gray M.W."/>
            <person name="Grigoriev I.V."/>
            <person name="Archibald J.M."/>
        </authorList>
    </citation>
    <scope>NUCLEOTIDE SEQUENCE</scope>
    <source>
        <strain evidence="3">CCMP2712</strain>
    </source>
</reference>
<dbReference type="Proteomes" id="UP000011087">
    <property type="component" value="Unassembled WGS sequence"/>
</dbReference>
<evidence type="ECO:0000313" key="3">
    <source>
        <dbReference type="Proteomes" id="UP000011087"/>
    </source>
</evidence>
<protein>
    <submittedName>
        <fullName evidence="1 2">Uncharacterized protein</fullName>
    </submittedName>
</protein>
<dbReference type="EMBL" id="JH993036">
    <property type="protein sequence ID" value="EKX39771.1"/>
    <property type="molecule type" value="Genomic_DNA"/>
</dbReference>
<reference evidence="1 3" key="1">
    <citation type="journal article" date="2012" name="Nature">
        <title>Algal genomes reveal evolutionary mosaicism and the fate of nucleomorphs.</title>
        <authorList>
            <consortium name="DOE Joint Genome Institute"/>
            <person name="Curtis B.A."/>
            <person name="Tanifuji G."/>
            <person name="Burki F."/>
            <person name="Gruber A."/>
            <person name="Irimia M."/>
            <person name="Maruyama S."/>
            <person name="Arias M.C."/>
            <person name="Ball S.G."/>
            <person name="Gile G.H."/>
            <person name="Hirakawa Y."/>
            <person name="Hopkins J.F."/>
            <person name="Kuo A."/>
            <person name="Rensing S.A."/>
            <person name="Schmutz J."/>
            <person name="Symeonidi A."/>
            <person name="Elias M."/>
            <person name="Eveleigh R.J."/>
            <person name="Herman E.K."/>
            <person name="Klute M.J."/>
            <person name="Nakayama T."/>
            <person name="Obornik M."/>
            <person name="Reyes-Prieto A."/>
            <person name="Armbrust E.V."/>
            <person name="Aves S.J."/>
            <person name="Beiko R.G."/>
            <person name="Coutinho P."/>
            <person name="Dacks J.B."/>
            <person name="Durnford D.G."/>
            <person name="Fast N.M."/>
            <person name="Green B.R."/>
            <person name="Grisdale C.J."/>
            <person name="Hempel F."/>
            <person name="Henrissat B."/>
            <person name="Hoppner M.P."/>
            <person name="Ishida K."/>
            <person name="Kim E."/>
            <person name="Koreny L."/>
            <person name="Kroth P.G."/>
            <person name="Liu Y."/>
            <person name="Malik S.B."/>
            <person name="Maier U.G."/>
            <person name="McRose D."/>
            <person name="Mock T."/>
            <person name="Neilson J.A."/>
            <person name="Onodera N.T."/>
            <person name="Poole A.M."/>
            <person name="Pritham E.J."/>
            <person name="Richards T.A."/>
            <person name="Rocap G."/>
            <person name="Roy S.W."/>
            <person name="Sarai C."/>
            <person name="Schaack S."/>
            <person name="Shirato S."/>
            <person name="Slamovits C.H."/>
            <person name="Spencer D.F."/>
            <person name="Suzuki S."/>
            <person name="Worden A.Z."/>
            <person name="Zauner S."/>
            <person name="Barry K."/>
            <person name="Bell C."/>
            <person name="Bharti A.K."/>
            <person name="Crow J.A."/>
            <person name="Grimwood J."/>
            <person name="Kramer R."/>
            <person name="Lindquist E."/>
            <person name="Lucas S."/>
            <person name="Salamov A."/>
            <person name="McFadden G.I."/>
            <person name="Lane C.E."/>
            <person name="Keeling P.J."/>
            <person name="Gray M.W."/>
            <person name="Grigoriev I.V."/>
            <person name="Archibald J.M."/>
        </authorList>
    </citation>
    <scope>NUCLEOTIDE SEQUENCE</scope>
    <source>
        <strain evidence="1 3">CCMP2712</strain>
    </source>
</reference>
<organism evidence="1">
    <name type="scientific">Guillardia theta (strain CCMP2712)</name>
    <name type="common">Cryptophyte</name>
    <dbReference type="NCBI Taxonomy" id="905079"/>
    <lineage>
        <taxon>Eukaryota</taxon>
        <taxon>Cryptophyceae</taxon>
        <taxon>Pyrenomonadales</taxon>
        <taxon>Geminigeraceae</taxon>
        <taxon>Guillardia</taxon>
    </lineage>
</organism>
<name>L1IU63_GUITC</name>
<dbReference type="KEGG" id="gtt:GUITHDRAFT_143170"/>
<reference evidence="2" key="3">
    <citation type="submission" date="2015-06" db="UniProtKB">
        <authorList>
            <consortium name="EnsemblProtists"/>
        </authorList>
    </citation>
    <scope>IDENTIFICATION</scope>
</reference>
<evidence type="ECO:0000313" key="1">
    <source>
        <dbReference type="EMBL" id="EKX39771.1"/>
    </source>
</evidence>
<proteinExistence type="predicted"/>
<accession>L1IU63</accession>
<dbReference type="GeneID" id="17296590"/>